<dbReference type="InterPro" id="IPR015500">
    <property type="entry name" value="Peptidase_S8_subtilisin-rel"/>
</dbReference>
<protein>
    <recommendedName>
        <fullName evidence="16">Subtilisin-like protease SBT1.2</fullName>
    </recommendedName>
</protein>
<dbReference type="CDD" id="cd04852">
    <property type="entry name" value="Peptidases_S8_3"/>
    <property type="match status" value="1"/>
</dbReference>
<comment type="caution">
    <text evidence="14">The sequence shown here is derived from an EMBL/GenBank/DDBJ whole genome shotgun (WGS) entry which is preliminary data.</text>
</comment>
<dbReference type="CDD" id="cd02120">
    <property type="entry name" value="PA_subtilisin_like"/>
    <property type="match status" value="1"/>
</dbReference>
<dbReference type="SUPFAM" id="SSF52743">
    <property type="entry name" value="Subtilisin-like"/>
    <property type="match status" value="1"/>
</dbReference>
<accession>A0A835QRS4</accession>
<dbReference type="Proteomes" id="UP000639772">
    <property type="component" value="Chromosome 6"/>
</dbReference>
<dbReference type="PRINTS" id="PR00723">
    <property type="entry name" value="SUBTILISIN"/>
</dbReference>
<reference evidence="14 15" key="1">
    <citation type="journal article" date="2020" name="Nat. Food">
        <title>A phased Vanilla planifolia genome enables genetic improvement of flavour and production.</title>
        <authorList>
            <person name="Hasing T."/>
            <person name="Tang H."/>
            <person name="Brym M."/>
            <person name="Khazi F."/>
            <person name="Huang T."/>
            <person name="Chambers A.H."/>
        </authorList>
    </citation>
    <scope>NUCLEOTIDE SEQUENCE [LARGE SCALE GENOMIC DNA]</scope>
    <source>
        <tissue evidence="14">Leaf</tissue>
    </source>
</reference>
<evidence type="ECO:0000256" key="1">
    <source>
        <dbReference type="ARBA" id="ARBA00011073"/>
    </source>
</evidence>
<evidence type="ECO:0000313" key="15">
    <source>
        <dbReference type="Proteomes" id="UP000639772"/>
    </source>
</evidence>
<dbReference type="InterPro" id="IPR003137">
    <property type="entry name" value="PA_domain"/>
</dbReference>
<keyword evidence="9" id="KW-0812">Transmembrane</keyword>
<evidence type="ECO:0000259" key="12">
    <source>
        <dbReference type="Pfam" id="PF05922"/>
    </source>
</evidence>
<evidence type="ECO:0000256" key="6">
    <source>
        <dbReference type="ARBA" id="ARBA00023180"/>
    </source>
</evidence>
<evidence type="ECO:0000256" key="5">
    <source>
        <dbReference type="ARBA" id="ARBA00022825"/>
    </source>
</evidence>
<dbReference type="GO" id="GO:0004252">
    <property type="term" value="F:serine-type endopeptidase activity"/>
    <property type="evidence" value="ECO:0007669"/>
    <property type="project" value="UniProtKB-UniRule"/>
</dbReference>
<feature type="domain" description="Inhibitor I9" evidence="12">
    <location>
        <begin position="46"/>
        <end position="127"/>
    </location>
</feature>
<dbReference type="PROSITE" id="PS00137">
    <property type="entry name" value="SUBTILASE_HIS"/>
    <property type="match status" value="1"/>
</dbReference>
<dbReference type="Gene3D" id="2.60.40.2310">
    <property type="match status" value="1"/>
</dbReference>
<name>A0A835QRS4_VANPL</name>
<dbReference type="InterPro" id="IPR037045">
    <property type="entry name" value="S8pro/Inhibitor_I9_sf"/>
</dbReference>
<feature type="transmembrane region" description="Helical" evidence="9">
    <location>
        <begin position="7"/>
        <end position="28"/>
    </location>
</feature>
<dbReference type="InterPro" id="IPR046450">
    <property type="entry name" value="PA_dom_sf"/>
</dbReference>
<keyword evidence="9" id="KW-1133">Transmembrane helix</keyword>
<evidence type="ECO:0000256" key="4">
    <source>
        <dbReference type="ARBA" id="ARBA00022801"/>
    </source>
</evidence>
<evidence type="ECO:0000313" key="14">
    <source>
        <dbReference type="EMBL" id="KAG0478416.1"/>
    </source>
</evidence>
<dbReference type="InterPro" id="IPR010259">
    <property type="entry name" value="S8pro/Inhibitor_I9"/>
</dbReference>
<dbReference type="GO" id="GO:0006508">
    <property type="term" value="P:proteolysis"/>
    <property type="evidence" value="ECO:0007669"/>
    <property type="project" value="UniProtKB-KW"/>
</dbReference>
<dbReference type="InterPro" id="IPR000209">
    <property type="entry name" value="Peptidase_S8/S53_dom"/>
</dbReference>
<feature type="active site" description="Charge relay system" evidence="7 8">
    <location>
        <position position="159"/>
    </location>
</feature>
<feature type="domain" description="Subtilisin-like protease fibronectin type-III" evidence="13">
    <location>
        <begin position="664"/>
        <end position="739"/>
    </location>
</feature>
<dbReference type="PROSITE" id="PS00138">
    <property type="entry name" value="SUBTILASE_SER"/>
    <property type="match status" value="1"/>
</dbReference>
<evidence type="ECO:0000259" key="13">
    <source>
        <dbReference type="Pfam" id="PF17766"/>
    </source>
</evidence>
<evidence type="ECO:0000256" key="3">
    <source>
        <dbReference type="ARBA" id="ARBA00022729"/>
    </source>
</evidence>
<feature type="domain" description="Peptidase S8/S53" evidence="10">
    <location>
        <begin position="150"/>
        <end position="602"/>
    </location>
</feature>
<evidence type="ECO:0000259" key="11">
    <source>
        <dbReference type="Pfam" id="PF02225"/>
    </source>
</evidence>
<dbReference type="PROSITE" id="PS51892">
    <property type="entry name" value="SUBTILASE"/>
    <property type="match status" value="1"/>
</dbReference>
<dbReference type="Pfam" id="PF00082">
    <property type="entry name" value="Peptidase_S8"/>
    <property type="match status" value="1"/>
</dbReference>
<dbReference type="Gene3D" id="3.50.30.30">
    <property type="match status" value="1"/>
</dbReference>
<dbReference type="Gene3D" id="3.40.50.200">
    <property type="entry name" value="Peptidase S8/S53 domain"/>
    <property type="match status" value="1"/>
</dbReference>
<keyword evidence="5 8" id="KW-0720">Serine protease</keyword>
<keyword evidence="4 8" id="KW-0378">Hydrolase</keyword>
<dbReference type="PANTHER" id="PTHR10795">
    <property type="entry name" value="PROPROTEIN CONVERTASE SUBTILISIN/KEXIN"/>
    <property type="match status" value="1"/>
</dbReference>
<feature type="active site" description="Charge relay system" evidence="7 8">
    <location>
        <position position="548"/>
    </location>
</feature>
<keyword evidence="9" id="KW-0472">Membrane</keyword>
<proteinExistence type="inferred from homology"/>
<dbReference type="InterPro" id="IPR036852">
    <property type="entry name" value="Peptidase_S8/S53_dom_sf"/>
</dbReference>
<dbReference type="Pfam" id="PF05922">
    <property type="entry name" value="Inhibitor_I9"/>
    <property type="match status" value="1"/>
</dbReference>
<dbReference type="InterPro" id="IPR023828">
    <property type="entry name" value="Peptidase_S8_Ser-AS"/>
</dbReference>
<evidence type="ECO:0008006" key="16">
    <source>
        <dbReference type="Google" id="ProtNLM"/>
    </source>
</evidence>
<evidence type="ECO:0000256" key="2">
    <source>
        <dbReference type="ARBA" id="ARBA00022670"/>
    </source>
</evidence>
<dbReference type="InterPro" id="IPR045051">
    <property type="entry name" value="SBT"/>
</dbReference>
<gene>
    <name evidence="14" type="ORF">HPP92_013135</name>
</gene>
<dbReference type="OrthoDB" id="206201at2759"/>
<feature type="active site" description="Charge relay system" evidence="7 8">
    <location>
        <position position="219"/>
    </location>
</feature>
<keyword evidence="3" id="KW-0732">Signal</keyword>
<sequence>MDTSQPVIFLFLALFVHVIIISTIPSILPSAVGQLLPIVASDRHQVYIVHVQHPNGSADLISSDGREQWYHSFLPNTTLDSGEARMVYTYSVVITGFAARLTAEEVADMKSMDGFLYAHPEKIRPLHTTYTPHLLGLDQYNSLWQHSSKGEGIIVGVFDTGIVPKHPSFADPTGLPEPPLKWRGRCDLPSDSDACSNKLIGAQHFMDQRWETPIDTTGHGTHVAGIAVGSPVYDADVNGLASGTASGMAPSAHLAVYKVCQNRGCPDSNGLKGMEQGILDGIDVIQISNGAPEKFYLSGNIKGTFRAVDNGIIAVCSAQNSGPTPSIISNDAPWIITVGAASTDRRETAVLRLGNGMEFIGESAYQPKPSGVVDLPLVYPGVKDTDLTLACQEGSMIGFNVTGKIVLCGIGFNDPVEKSKIVKKAGGAAMVVMNQVWDGDTVWAHPFVIPAIRVRNSDALKIVNYFRNEKNPTGTITFRDTEYGTRPSPTVATFSSRGPSMHNGGILKPDVIAPGVNILSAWAFDVSPNATSGGAAKPDTFNFASGTSMAAPHVSGIVALLKKSHPTWSPAMIKSALMTTAYMVDRDGQRITDDGSNKREPANAFAIGAGHVNPTAANDPGLVYDTRVDDYIPYLCGLKGLMSISVGVITNRRVSCAKKMEAKDLNYPAILVSLGAGSKNVSVPRTVTNVGLPSSTYKASVIEPNGVKVEVIPNNLKFESVGEEKNFTVELTLRGNPPGKKDVGKGG</sequence>
<evidence type="ECO:0000256" key="9">
    <source>
        <dbReference type="SAM" id="Phobius"/>
    </source>
</evidence>
<evidence type="ECO:0000256" key="8">
    <source>
        <dbReference type="PROSITE-ProRule" id="PRU01240"/>
    </source>
</evidence>
<dbReference type="Gene3D" id="3.30.70.80">
    <property type="entry name" value="Peptidase S8 propeptide/proteinase inhibitor I9"/>
    <property type="match status" value="1"/>
</dbReference>
<organism evidence="14 15">
    <name type="scientific">Vanilla planifolia</name>
    <name type="common">Vanilla</name>
    <dbReference type="NCBI Taxonomy" id="51239"/>
    <lineage>
        <taxon>Eukaryota</taxon>
        <taxon>Viridiplantae</taxon>
        <taxon>Streptophyta</taxon>
        <taxon>Embryophyta</taxon>
        <taxon>Tracheophyta</taxon>
        <taxon>Spermatophyta</taxon>
        <taxon>Magnoliopsida</taxon>
        <taxon>Liliopsida</taxon>
        <taxon>Asparagales</taxon>
        <taxon>Orchidaceae</taxon>
        <taxon>Vanilloideae</taxon>
        <taxon>Vanilleae</taxon>
        <taxon>Vanilla</taxon>
    </lineage>
</organism>
<evidence type="ECO:0000259" key="10">
    <source>
        <dbReference type="Pfam" id="PF00082"/>
    </source>
</evidence>
<keyword evidence="2 8" id="KW-0645">Protease</keyword>
<feature type="domain" description="PA" evidence="11">
    <location>
        <begin position="375"/>
        <end position="462"/>
    </location>
</feature>
<dbReference type="InterPro" id="IPR034197">
    <property type="entry name" value="Peptidases_S8_3"/>
</dbReference>
<dbReference type="Pfam" id="PF02225">
    <property type="entry name" value="PA"/>
    <property type="match status" value="1"/>
</dbReference>
<dbReference type="Pfam" id="PF17766">
    <property type="entry name" value="fn3_6"/>
    <property type="match status" value="1"/>
</dbReference>
<dbReference type="EMBL" id="JADCNM010000006">
    <property type="protein sequence ID" value="KAG0478416.1"/>
    <property type="molecule type" value="Genomic_DNA"/>
</dbReference>
<keyword evidence="6" id="KW-0325">Glycoprotein</keyword>
<dbReference type="InterPro" id="IPR022398">
    <property type="entry name" value="Peptidase_S8_His-AS"/>
</dbReference>
<comment type="similarity">
    <text evidence="1 8">Belongs to the peptidase S8 family.</text>
</comment>
<evidence type="ECO:0000256" key="7">
    <source>
        <dbReference type="PIRSR" id="PIRSR615500-1"/>
    </source>
</evidence>
<dbReference type="InterPro" id="IPR041469">
    <property type="entry name" value="Subtilisin-like_FN3"/>
</dbReference>
<dbReference type="SUPFAM" id="SSF52025">
    <property type="entry name" value="PA domain"/>
    <property type="match status" value="1"/>
</dbReference>
<dbReference type="AlphaFoldDB" id="A0A835QRS4"/>